<keyword evidence="1" id="KW-0812">Transmembrane</keyword>
<proteinExistence type="predicted"/>
<evidence type="ECO:0000313" key="4">
    <source>
        <dbReference type="Proteomes" id="UP001264340"/>
    </source>
</evidence>
<organism evidence="3 4">
    <name type="scientific">Paraburkholderia terricola</name>
    <dbReference type="NCBI Taxonomy" id="169427"/>
    <lineage>
        <taxon>Bacteria</taxon>
        <taxon>Pseudomonadati</taxon>
        <taxon>Pseudomonadota</taxon>
        <taxon>Betaproteobacteria</taxon>
        <taxon>Burkholderiales</taxon>
        <taxon>Burkholderiaceae</taxon>
        <taxon>Paraburkholderia</taxon>
    </lineage>
</organism>
<dbReference type="CDD" id="cd06259">
    <property type="entry name" value="YdcF-like"/>
    <property type="match status" value="1"/>
</dbReference>
<feature type="domain" description="DUF218" evidence="2">
    <location>
        <begin position="133"/>
        <end position="294"/>
    </location>
</feature>
<sequence>MTRVAPALGWKRAASHAAGFPPGAAWSRFRNPRLNSVLAFCPRPAMQPLRRDSRFVDLSRKSYVTPSKLILFTLLALFFAAIVLWKSARRPLAVCLLALFWLLSAGWLTAPLLQLAQPHRQSPAPATFAPRTAIILLGGGTIYDAHDVLVPPRDVLTRIAVSAANYANCKRMALTCEVIVSGGNPQRHRATEADTYLPYLLDKQVPRADIVLENSSRTTYENARNVSTILDRSHYDSLILVTSAYHMPRALMNFQLFGLSPQPVISGARRAHVGVLPRYENLVNAEIALHELIGIAQFRIYRAIGWF</sequence>
<reference evidence="3 4" key="1">
    <citation type="submission" date="2023-07" db="EMBL/GenBank/DDBJ databases">
        <title>Sorghum-associated microbial communities from plants grown in Nebraska, USA.</title>
        <authorList>
            <person name="Schachtman D."/>
        </authorList>
    </citation>
    <scope>NUCLEOTIDE SEQUENCE [LARGE SCALE GENOMIC DNA]</scope>
    <source>
        <strain evidence="3 4">DS1316</strain>
    </source>
</reference>
<dbReference type="Gene3D" id="3.40.50.620">
    <property type="entry name" value="HUPs"/>
    <property type="match status" value="1"/>
</dbReference>
<dbReference type="Pfam" id="PF02698">
    <property type="entry name" value="DUF218"/>
    <property type="match status" value="1"/>
</dbReference>
<feature type="transmembrane region" description="Helical" evidence="1">
    <location>
        <begin position="91"/>
        <end position="113"/>
    </location>
</feature>
<protein>
    <submittedName>
        <fullName evidence="3">Uncharacterized SAM-binding protein YcdF (DUF218 family)</fullName>
    </submittedName>
</protein>
<keyword evidence="1" id="KW-1133">Transmembrane helix</keyword>
<dbReference type="InterPro" id="IPR014729">
    <property type="entry name" value="Rossmann-like_a/b/a_fold"/>
</dbReference>
<evidence type="ECO:0000259" key="2">
    <source>
        <dbReference type="Pfam" id="PF02698"/>
    </source>
</evidence>
<evidence type="ECO:0000256" key="1">
    <source>
        <dbReference type="SAM" id="Phobius"/>
    </source>
</evidence>
<feature type="transmembrane region" description="Helical" evidence="1">
    <location>
        <begin position="69"/>
        <end position="85"/>
    </location>
</feature>
<dbReference type="Proteomes" id="UP001264340">
    <property type="component" value="Unassembled WGS sequence"/>
</dbReference>
<name>A0ABU1LUM5_9BURK</name>
<comment type="caution">
    <text evidence="3">The sequence shown here is derived from an EMBL/GenBank/DDBJ whole genome shotgun (WGS) entry which is preliminary data.</text>
</comment>
<keyword evidence="1" id="KW-0472">Membrane</keyword>
<accession>A0ABU1LUM5</accession>
<dbReference type="InterPro" id="IPR051599">
    <property type="entry name" value="Cell_Envelope_Assoc"/>
</dbReference>
<keyword evidence="4" id="KW-1185">Reference proteome</keyword>
<dbReference type="PANTHER" id="PTHR30336">
    <property type="entry name" value="INNER MEMBRANE PROTEIN, PROBABLE PERMEASE"/>
    <property type="match status" value="1"/>
</dbReference>
<gene>
    <name evidence="3" type="ORF">J2804_003888</name>
</gene>
<evidence type="ECO:0000313" key="3">
    <source>
        <dbReference type="EMBL" id="MDR6410466.1"/>
    </source>
</evidence>
<dbReference type="PANTHER" id="PTHR30336:SF20">
    <property type="entry name" value="DUF218 DOMAIN-CONTAINING PROTEIN"/>
    <property type="match status" value="1"/>
</dbReference>
<dbReference type="EMBL" id="JAVDRP010000007">
    <property type="protein sequence ID" value="MDR6410466.1"/>
    <property type="molecule type" value="Genomic_DNA"/>
</dbReference>
<dbReference type="InterPro" id="IPR003848">
    <property type="entry name" value="DUF218"/>
</dbReference>